<comment type="similarity">
    <text evidence="1">Belongs to the leucine-binding protein family.</text>
</comment>
<dbReference type="CDD" id="cd06327">
    <property type="entry name" value="PBP1_SBP-like"/>
    <property type="match status" value="1"/>
</dbReference>
<evidence type="ECO:0000256" key="2">
    <source>
        <dbReference type="ARBA" id="ARBA00022729"/>
    </source>
</evidence>
<dbReference type="GO" id="GO:0006865">
    <property type="term" value="P:amino acid transport"/>
    <property type="evidence" value="ECO:0007669"/>
    <property type="project" value="UniProtKB-KW"/>
</dbReference>
<keyword evidence="2 4" id="KW-0732">Signal</keyword>
<protein>
    <submittedName>
        <fullName evidence="6">Amino acid/amide ABC transporter substrate-binding protein, HAAT family</fullName>
    </submittedName>
</protein>
<dbReference type="InterPro" id="IPR051010">
    <property type="entry name" value="BCAA_transport"/>
</dbReference>
<evidence type="ECO:0000256" key="3">
    <source>
        <dbReference type="ARBA" id="ARBA00022970"/>
    </source>
</evidence>
<feature type="chain" id="PRO_5013329955" evidence="4">
    <location>
        <begin position="30"/>
        <end position="412"/>
    </location>
</feature>
<accession>A0A286GF23</accession>
<feature type="domain" description="Leucine-binding protein" evidence="5">
    <location>
        <begin position="40"/>
        <end position="376"/>
    </location>
</feature>
<dbReference type="SUPFAM" id="SSF53822">
    <property type="entry name" value="Periplasmic binding protein-like I"/>
    <property type="match status" value="1"/>
</dbReference>
<keyword evidence="3" id="KW-0029">Amino-acid transport</keyword>
<dbReference type="Proteomes" id="UP000219621">
    <property type="component" value="Unassembled WGS sequence"/>
</dbReference>
<sequence>MGVKGSWAVRAAAAGLALVAAVLPGHADAAEAARPSDGVVRIGVLNDRSGVYADISGEGSVVAARMAVEEFAGRVLGVPVDMVFEDHRNDPDRAAAVVRTWAAERGVDAVADIPNSGAMLAVQEVGRETKTIVLAVGAAATAFTGEKCSPYGFHWAYDTYALAKGTATALVEDGGKTWYNIVVDYAFGHALDADTKRFVAAAGGIVVGGSHHPLGAPDLSSLLLQAQARKVDVIGLVNAGADTVLAVKQAAEFGITPGPQKLAAMLIFLQNIHALGLDAAQGLLLTTGFYWNLNEATREWSARFYGRTGQMPSMIHAGVYSAVHHYLKAVEAAGTDDPDAVQAQMRALPVADMFAPKGVVRADGRMVHDMYLMQAKTPAESTGEWDLLKLVRVIPGAEAYRPLKDGNCPLVK</sequence>
<dbReference type="PANTHER" id="PTHR30483:SF6">
    <property type="entry name" value="PERIPLASMIC BINDING PROTEIN OF ABC TRANSPORTER FOR NATURAL AMINO ACIDS"/>
    <property type="match status" value="1"/>
</dbReference>
<dbReference type="PANTHER" id="PTHR30483">
    <property type="entry name" value="LEUCINE-SPECIFIC-BINDING PROTEIN"/>
    <property type="match status" value="1"/>
</dbReference>
<keyword evidence="7" id="KW-1185">Reference proteome</keyword>
<dbReference type="InterPro" id="IPR028082">
    <property type="entry name" value="Peripla_BP_I"/>
</dbReference>
<evidence type="ECO:0000259" key="5">
    <source>
        <dbReference type="Pfam" id="PF13458"/>
    </source>
</evidence>
<reference evidence="6 7" key="1">
    <citation type="submission" date="2017-09" db="EMBL/GenBank/DDBJ databases">
        <authorList>
            <person name="Ehlers B."/>
            <person name="Leendertz F.H."/>
        </authorList>
    </citation>
    <scope>NUCLEOTIDE SEQUENCE [LARGE SCALE GENOMIC DNA]</scope>
    <source>
        <strain evidence="6 7">USBA 140</strain>
    </source>
</reference>
<gene>
    <name evidence="6" type="ORF">SAMN05421508_103216</name>
</gene>
<organism evidence="6 7">
    <name type="scientific">Caenispirillum bisanense</name>
    <dbReference type="NCBI Taxonomy" id="414052"/>
    <lineage>
        <taxon>Bacteria</taxon>
        <taxon>Pseudomonadati</taxon>
        <taxon>Pseudomonadota</taxon>
        <taxon>Alphaproteobacteria</taxon>
        <taxon>Rhodospirillales</taxon>
        <taxon>Novispirillaceae</taxon>
        <taxon>Caenispirillum</taxon>
    </lineage>
</organism>
<evidence type="ECO:0000313" key="6">
    <source>
        <dbReference type="EMBL" id="SOD93826.1"/>
    </source>
</evidence>
<dbReference type="Gene3D" id="3.40.50.2300">
    <property type="match status" value="2"/>
</dbReference>
<keyword evidence="3" id="KW-0813">Transport</keyword>
<dbReference type="InterPro" id="IPR028081">
    <property type="entry name" value="Leu-bd"/>
</dbReference>
<proteinExistence type="inferred from homology"/>
<dbReference type="AlphaFoldDB" id="A0A286GF23"/>
<feature type="signal peptide" evidence="4">
    <location>
        <begin position="1"/>
        <end position="29"/>
    </location>
</feature>
<name>A0A286GF23_9PROT</name>
<evidence type="ECO:0000256" key="4">
    <source>
        <dbReference type="SAM" id="SignalP"/>
    </source>
</evidence>
<evidence type="ECO:0000313" key="7">
    <source>
        <dbReference type="Proteomes" id="UP000219621"/>
    </source>
</evidence>
<dbReference type="EMBL" id="OCNJ01000003">
    <property type="protein sequence ID" value="SOD93826.1"/>
    <property type="molecule type" value="Genomic_DNA"/>
</dbReference>
<dbReference type="RefSeq" id="WP_245913411.1">
    <property type="nucleotide sequence ID" value="NZ_OCNJ01000003.1"/>
</dbReference>
<evidence type="ECO:0000256" key="1">
    <source>
        <dbReference type="ARBA" id="ARBA00010062"/>
    </source>
</evidence>
<dbReference type="Pfam" id="PF13458">
    <property type="entry name" value="Peripla_BP_6"/>
    <property type="match status" value="1"/>
</dbReference>